<evidence type="ECO:0000256" key="1">
    <source>
        <dbReference type="SAM" id="SignalP"/>
    </source>
</evidence>
<proteinExistence type="predicted"/>
<reference evidence="2" key="1">
    <citation type="submission" date="2019-12" db="EMBL/GenBank/DDBJ databases">
        <title>Genome sequence of Babesia ovis.</title>
        <authorList>
            <person name="Yamagishi J."/>
            <person name="Sevinc F."/>
            <person name="Xuan X."/>
        </authorList>
    </citation>
    <scope>NUCLEOTIDE SEQUENCE</scope>
    <source>
        <strain evidence="2">Selcuk</strain>
    </source>
</reference>
<dbReference type="Proteomes" id="UP001057455">
    <property type="component" value="Unassembled WGS sequence"/>
</dbReference>
<keyword evidence="3" id="KW-1185">Reference proteome</keyword>
<dbReference type="AlphaFoldDB" id="A0A9W5T971"/>
<feature type="chain" id="PRO_5040869193" evidence="1">
    <location>
        <begin position="20"/>
        <end position="453"/>
    </location>
</feature>
<feature type="signal peptide" evidence="1">
    <location>
        <begin position="1"/>
        <end position="19"/>
    </location>
</feature>
<protein>
    <submittedName>
        <fullName evidence="2">Uncharacterized protein</fullName>
    </submittedName>
</protein>
<evidence type="ECO:0000313" key="2">
    <source>
        <dbReference type="EMBL" id="GFE53695.1"/>
    </source>
</evidence>
<name>A0A9W5T971_BABOV</name>
<dbReference type="OrthoDB" id="363195at2759"/>
<dbReference type="EMBL" id="BLIY01000007">
    <property type="protein sequence ID" value="GFE53695.1"/>
    <property type="molecule type" value="Genomic_DNA"/>
</dbReference>
<sequence length="453" mass="50289">MKHVVSFITIIATITTCVAKEHTEEARHMEGEALLEEIFTEAFMMAPEVTDGSWDQKRAFARLVTNVASTFDVEGYRWMLGIIKGRRATERFTQAISHRSFSQPHCDQGSWVSPSQTFGDMTMFPGGPFRGGSGYDLVRWMGNLYTHTHSPASANTPGVENMVIQGLQQVKGILQTVIAIIVDFVPPTIIGTNLPCLPMLTGLNCLGSVLYPISATDFMMADITDSAMNGVISSFPAKYAAKVGHTSDTQYYLCATIYLGMYCASLFPICMTGAANVSQTFPLCFVQCLSTLIACPGFWMDDIAVPCSNISVPPFCSFSVYANYWRIPPQYTTYDQSHMYPEGCPQYNPNLDAPRDLYEKRGPPESAIANAAKEKPIEAFNLKPHGLEELAGACDCEAIRELCKLHIPYPVYVNADNNTSETHYEVPERIGEREKRCCEECKPIWDILENDSL</sequence>
<evidence type="ECO:0000313" key="3">
    <source>
        <dbReference type="Proteomes" id="UP001057455"/>
    </source>
</evidence>
<gene>
    <name evidence="2" type="ORF">BaOVIS_010990</name>
</gene>
<comment type="caution">
    <text evidence="2">The sequence shown here is derived from an EMBL/GenBank/DDBJ whole genome shotgun (WGS) entry which is preliminary data.</text>
</comment>
<accession>A0A9W5T971</accession>
<keyword evidence="1" id="KW-0732">Signal</keyword>
<organism evidence="2 3">
    <name type="scientific">Babesia ovis</name>
    <dbReference type="NCBI Taxonomy" id="5869"/>
    <lineage>
        <taxon>Eukaryota</taxon>
        <taxon>Sar</taxon>
        <taxon>Alveolata</taxon>
        <taxon>Apicomplexa</taxon>
        <taxon>Aconoidasida</taxon>
        <taxon>Piroplasmida</taxon>
        <taxon>Babesiidae</taxon>
        <taxon>Babesia</taxon>
    </lineage>
</organism>